<dbReference type="InterPro" id="IPR036380">
    <property type="entry name" value="Isochorismatase-like_sf"/>
</dbReference>
<accession>A0A1X7ARD1</accession>
<evidence type="ECO:0000259" key="2">
    <source>
        <dbReference type="Pfam" id="PF00857"/>
    </source>
</evidence>
<keyword evidence="4" id="KW-1185">Reference proteome</keyword>
<protein>
    <submittedName>
        <fullName evidence="3">Streptothricin hydrolase</fullName>
        <ecNumber evidence="3">3.5.2.19</ecNumber>
    </submittedName>
</protein>
<name>A0A1X7ARD1_9GAMM</name>
<dbReference type="EC" id="3.5.2.19" evidence="3"/>
<dbReference type="Gene3D" id="3.40.50.850">
    <property type="entry name" value="Isochorismatase-like"/>
    <property type="match status" value="1"/>
</dbReference>
<evidence type="ECO:0000313" key="3">
    <source>
        <dbReference type="EMBL" id="SMA50702.1"/>
    </source>
</evidence>
<dbReference type="InterPro" id="IPR050272">
    <property type="entry name" value="Isochorismatase-like_hydrls"/>
</dbReference>
<evidence type="ECO:0000313" key="4">
    <source>
        <dbReference type="Proteomes" id="UP000196573"/>
    </source>
</evidence>
<organism evidence="3 4">
    <name type="scientific">Parendozoicomonas haliclonae</name>
    <dbReference type="NCBI Taxonomy" id="1960125"/>
    <lineage>
        <taxon>Bacteria</taxon>
        <taxon>Pseudomonadati</taxon>
        <taxon>Pseudomonadota</taxon>
        <taxon>Gammaproteobacteria</taxon>
        <taxon>Oceanospirillales</taxon>
        <taxon>Endozoicomonadaceae</taxon>
        <taxon>Parendozoicomonas</taxon>
    </lineage>
</organism>
<dbReference type="GO" id="GO:0016787">
    <property type="term" value="F:hydrolase activity"/>
    <property type="evidence" value="ECO:0007669"/>
    <property type="project" value="UniProtKB-KW"/>
</dbReference>
<reference evidence="3 4" key="1">
    <citation type="submission" date="2017-03" db="EMBL/GenBank/DDBJ databases">
        <authorList>
            <person name="Afonso C.L."/>
            <person name="Miller P.J."/>
            <person name="Scott M.A."/>
            <person name="Spackman E."/>
            <person name="Goraichik I."/>
            <person name="Dimitrov K.M."/>
            <person name="Suarez D.L."/>
            <person name="Swayne D.E."/>
        </authorList>
    </citation>
    <scope>NUCLEOTIDE SEQUENCE [LARGE SCALE GENOMIC DNA]</scope>
    <source>
        <strain evidence="3">SB41UT1</strain>
    </source>
</reference>
<sequence>MSNTALLIIDLQYDYFPGGAYPLWQADEIRDKIVTAIGKAKAKGILPVHIQHIADPNQGLSPFFNEGTHGAEIVAPIMEAAPDAHVVVKHYADGFHETHLENVLHKYGIEKLLVCGMMTQNCVTHTSISKAAEKYDVAIVSDLCTTVTELLHLIALNAVSTRMKLVSSAEAF</sequence>
<dbReference type="OrthoDB" id="1157330at2"/>
<dbReference type="InterPro" id="IPR000868">
    <property type="entry name" value="Isochorismatase-like_dom"/>
</dbReference>
<dbReference type="AlphaFoldDB" id="A0A1X7ARD1"/>
<dbReference type="PANTHER" id="PTHR43540:SF15">
    <property type="entry name" value="BLR5631 PROTEIN"/>
    <property type="match status" value="1"/>
</dbReference>
<dbReference type="SUPFAM" id="SSF52499">
    <property type="entry name" value="Isochorismatase-like hydrolases"/>
    <property type="match status" value="1"/>
</dbReference>
<gene>
    <name evidence="3" type="primary">sttH_2</name>
    <name evidence="3" type="ORF">EHSB41UT_04519</name>
</gene>
<dbReference type="Pfam" id="PF00857">
    <property type="entry name" value="Isochorismatase"/>
    <property type="match status" value="1"/>
</dbReference>
<dbReference type="PANTHER" id="PTHR43540">
    <property type="entry name" value="PEROXYUREIDOACRYLATE/UREIDOACRYLATE AMIDOHYDROLASE-RELATED"/>
    <property type="match status" value="1"/>
</dbReference>
<keyword evidence="1 3" id="KW-0378">Hydrolase</keyword>
<feature type="domain" description="Isochorismatase-like" evidence="2">
    <location>
        <begin position="4"/>
        <end position="170"/>
    </location>
</feature>
<dbReference type="Proteomes" id="UP000196573">
    <property type="component" value="Unassembled WGS sequence"/>
</dbReference>
<dbReference type="EMBL" id="FWPT01000015">
    <property type="protein sequence ID" value="SMA50702.1"/>
    <property type="molecule type" value="Genomic_DNA"/>
</dbReference>
<evidence type="ECO:0000256" key="1">
    <source>
        <dbReference type="ARBA" id="ARBA00022801"/>
    </source>
</evidence>
<proteinExistence type="predicted"/>
<dbReference type="RefSeq" id="WP_087113139.1">
    <property type="nucleotide sequence ID" value="NZ_CBCSCN010000015.1"/>
</dbReference>